<dbReference type="EMBL" id="MU266368">
    <property type="protein sequence ID" value="KAH7927297.1"/>
    <property type="molecule type" value="Genomic_DNA"/>
</dbReference>
<proteinExistence type="predicted"/>
<evidence type="ECO:0000313" key="1">
    <source>
        <dbReference type="EMBL" id="KAH7927297.1"/>
    </source>
</evidence>
<evidence type="ECO:0000313" key="2">
    <source>
        <dbReference type="Proteomes" id="UP000790709"/>
    </source>
</evidence>
<comment type="caution">
    <text evidence="1">The sequence shown here is derived from an EMBL/GenBank/DDBJ whole genome shotgun (WGS) entry which is preliminary data.</text>
</comment>
<protein>
    <submittedName>
        <fullName evidence="1">Uncharacterized protein</fullName>
    </submittedName>
</protein>
<sequence length="876" mass="93555">MSLGVPSSPSPAHSIPNSHSPSLSSLSQDMAATMANSHSETHPFDSPSPSTIINSVTPPLGDRANIQSPSRSDSESFADLETASGGNVSALMDVDPQILEALKSKDRIYVLKLGEQMESLINDRRPRIDLMPATSYQRLLVHRCSAYYKLAPETDSVTKTISVVLTSESRIPARRICELIPAELPAQPTFKIMRRSVNDRSRSKPHSQAGSIAGEDAELSDVEPSESGSLGGRSNATGSSKKHMTIAEREAAYNEARSRIFMDFAEKEKEKEKDLSASSSSLSLTSGSVTSAGETSSAGDMDDSVSSPTTESEWSGPVVRDKKEGRRSNGSSSRSLRSNAPTFNASGPSSSRGSRAPSPSPFKYPTLYEPSPTTSPNETAQPSAQAPGYVNSYLYTYPQPVPPTPNYLSTYPYYAPYPYPQHPQQNSSHGSDPASPAGPPDMYTPTHHPPQGVYIPYAWNVPPAPQPPSHPPMQQAQSHHLHSAPSPPIAPPASQYSTYMPPVPPYGPYPMPQYYTSPPPMQHLPSSPAPMQNQALYSHDNGYTNGGGSGHTDNMNQSHPYPGNVVGHQSPNGIIKRSAPPARSAWSYGPGVGMGGFGMNNTSSRSSGSGEAVGPRLSSTVRRPSGNSSMGTGNRTPAGDEASSTASSSTTSSSSRRTFTSTSSQHPLPARPDWAVGLKPQPTLHSTHPRHHDHSLNSSRNMSPARNNGQRPPQAPPVVLQSTDFPPLTTLSPAAEKRLPTVAGVWTNTSSTRSILLPGPGNTNSYGSALVHHPNTYPNVPNNNTAIRLEDTDNGFERPPPKGNVELYNPKGAWKPGASHSRSPVPTDKDKVERERFRSDAVTNAILVEKIALMSVEEKDLAPKAAAPALAQPLAT</sequence>
<name>A0ACB8BNZ4_9AGAM</name>
<reference evidence="1" key="1">
    <citation type="journal article" date="2021" name="New Phytol.">
        <title>Evolutionary innovations through gain and loss of genes in the ectomycorrhizal Boletales.</title>
        <authorList>
            <person name="Wu G."/>
            <person name="Miyauchi S."/>
            <person name="Morin E."/>
            <person name="Kuo A."/>
            <person name="Drula E."/>
            <person name="Varga T."/>
            <person name="Kohler A."/>
            <person name="Feng B."/>
            <person name="Cao Y."/>
            <person name="Lipzen A."/>
            <person name="Daum C."/>
            <person name="Hundley H."/>
            <person name="Pangilinan J."/>
            <person name="Johnson J."/>
            <person name="Barry K."/>
            <person name="LaButti K."/>
            <person name="Ng V."/>
            <person name="Ahrendt S."/>
            <person name="Min B."/>
            <person name="Choi I.G."/>
            <person name="Park H."/>
            <person name="Plett J.M."/>
            <person name="Magnuson J."/>
            <person name="Spatafora J.W."/>
            <person name="Nagy L.G."/>
            <person name="Henrissat B."/>
            <person name="Grigoriev I.V."/>
            <person name="Yang Z.L."/>
            <person name="Xu J."/>
            <person name="Martin F.M."/>
        </authorList>
    </citation>
    <scope>NUCLEOTIDE SEQUENCE</scope>
    <source>
        <strain evidence="1">KUC20120723A-06</strain>
    </source>
</reference>
<accession>A0ACB8BNZ4</accession>
<dbReference type="Proteomes" id="UP000790709">
    <property type="component" value="Unassembled WGS sequence"/>
</dbReference>
<organism evidence="1 2">
    <name type="scientific">Leucogyrophana mollusca</name>
    <dbReference type="NCBI Taxonomy" id="85980"/>
    <lineage>
        <taxon>Eukaryota</taxon>
        <taxon>Fungi</taxon>
        <taxon>Dikarya</taxon>
        <taxon>Basidiomycota</taxon>
        <taxon>Agaricomycotina</taxon>
        <taxon>Agaricomycetes</taxon>
        <taxon>Agaricomycetidae</taxon>
        <taxon>Boletales</taxon>
        <taxon>Boletales incertae sedis</taxon>
        <taxon>Leucogyrophana</taxon>
    </lineage>
</organism>
<gene>
    <name evidence="1" type="ORF">BV22DRAFT_1031907</name>
</gene>
<keyword evidence="2" id="KW-1185">Reference proteome</keyword>